<proteinExistence type="predicted"/>
<dbReference type="Pfam" id="PF06267">
    <property type="entry name" value="DUF1028"/>
    <property type="match status" value="1"/>
</dbReference>
<dbReference type="SUPFAM" id="SSF51735">
    <property type="entry name" value="NAD(P)-binding Rossmann-fold domains"/>
    <property type="match status" value="1"/>
</dbReference>
<name>A0A0F9HB13_9ZZZZ</name>
<organism evidence="1">
    <name type="scientific">marine sediment metagenome</name>
    <dbReference type="NCBI Taxonomy" id="412755"/>
    <lineage>
        <taxon>unclassified sequences</taxon>
        <taxon>metagenomes</taxon>
        <taxon>ecological metagenomes</taxon>
    </lineage>
</organism>
<dbReference type="SUPFAM" id="SSF56235">
    <property type="entry name" value="N-terminal nucleophile aminohydrolases (Ntn hydrolases)"/>
    <property type="match status" value="1"/>
</dbReference>
<comment type="caution">
    <text evidence="1">The sequence shown here is derived from an EMBL/GenBank/DDBJ whole genome shotgun (WGS) entry which is preliminary data.</text>
</comment>
<dbReference type="Gene3D" id="3.40.50.720">
    <property type="entry name" value="NAD(P)-binding Rossmann-like Domain"/>
    <property type="match status" value="1"/>
</dbReference>
<feature type="non-terminal residue" evidence="1">
    <location>
        <position position="244"/>
    </location>
</feature>
<dbReference type="InterPro" id="IPR036291">
    <property type="entry name" value="NAD(P)-bd_dom_sf"/>
</dbReference>
<dbReference type="EMBL" id="LAZR01025328">
    <property type="protein sequence ID" value="KKL72262.1"/>
    <property type="molecule type" value="Genomic_DNA"/>
</dbReference>
<dbReference type="PANTHER" id="PTHR39328">
    <property type="entry name" value="BLL2871 PROTEIN"/>
    <property type="match status" value="1"/>
</dbReference>
<gene>
    <name evidence="1" type="ORF">LCGC14_2086690</name>
</gene>
<sequence>MTFSIVARCPRTGMLAVATSSKALAAGGMVPYCRAGVGAIASQSFVNPYLGIEGITLLEQGLAAARVLERIIESDRGRDLRQVAIIDRDGHTAAYTGDKCIPWAGQVEGRGHVCLGNILVGEDVAKAMAHAFEASGVIDVAEPDTLKLYDEMVPGDVAFVCVPTPFDGWRGWYDTSAVEEVCERVPVGVITCLRSTVSYANDDVHVVHPEFLRQAHADDDFRSAKVRVYGIANGSREHVDVIEK</sequence>
<dbReference type="Gene3D" id="3.60.20.10">
    <property type="entry name" value="Glutamine Phosphoribosylpyrophosphate, subunit 1, domain 1"/>
    <property type="match status" value="1"/>
</dbReference>
<evidence type="ECO:0008006" key="2">
    <source>
        <dbReference type="Google" id="ProtNLM"/>
    </source>
</evidence>
<dbReference type="InterPro" id="IPR010430">
    <property type="entry name" value="DUF1028"/>
</dbReference>
<dbReference type="AlphaFoldDB" id="A0A0F9HB13"/>
<reference evidence="1" key="1">
    <citation type="journal article" date="2015" name="Nature">
        <title>Complex archaea that bridge the gap between prokaryotes and eukaryotes.</title>
        <authorList>
            <person name="Spang A."/>
            <person name="Saw J.H."/>
            <person name="Jorgensen S.L."/>
            <person name="Zaremba-Niedzwiedzka K."/>
            <person name="Martijn J."/>
            <person name="Lind A.E."/>
            <person name="van Eijk R."/>
            <person name="Schleper C."/>
            <person name="Guy L."/>
            <person name="Ettema T.J."/>
        </authorList>
    </citation>
    <scope>NUCLEOTIDE SEQUENCE</scope>
</reference>
<evidence type="ECO:0000313" key="1">
    <source>
        <dbReference type="EMBL" id="KKL72262.1"/>
    </source>
</evidence>
<dbReference type="InterPro" id="IPR029055">
    <property type="entry name" value="Ntn_hydrolases_N"/>
</dbReference>
<protein>
    <recommendedName>
        <fullName evidence="2">DUF1028 domain-containing protein</fullName>
    </recommendedName>
</protein>
<dbReference type="PANTHER" id="PTHR39328:SF1">
    <property type="entry name" value="BLL2871 PROTEIN"/>
    <property type="match status" value="1"/>
</dbReference>
<accession>A0A0F9HB13</accession>